<evidence type="ECO:0008006" key="4">
    <source>
        <dbReference type="Google" id="ProtNLM"/>
    </source>
</evidence>
<accession>A0A1G2PCS6</accession>
<comment type="caution">
    <text evidence="2">The sequence shown here is derived from an EMBL/GenBank/DDBJ whole genome shotgun (WGS) entry which is preliminary data.</text>
</comment>
<keyword evidence="1" id="KW-0472">Membrane</keyword>
<evidence type="ECO:0000313" key="3">
    <source>
        <dbReference type="Proteomes" id="UP000176965"/>
    </source>
</evidence>
<dbReference type="EMBL" id="MHSQ01000035">
    <property type="protein sequence ID" value="OHA46134.1"/>
    <property type="molecule type" value="Genomic_DNA"/>
</dbReference>
<gene>
    <name evidence="2" type="ORF">A2541_02860</name>
</gene>
<keyword evidence="1" id="KW-0812">Transmembrane</keyword>
<protein>
    <recommendedName>
        <fullName evidence="4">Chloroplast import component protein (Tic20)</fullName>
    </recommendedName>
</protein>
<feature type="transmembrane region" description="Helical" evidence="1">
    <location>
        <begin position="56"/>
        <end position="79"/>
    </location>
</feature>
<reference evidence="2 3" key="1">
    <citation type="journal article" date="2016" name="Nat. Commun.">
        <title>Thousands of microbial genomes shed light on interconnected biogeochemical processes in an aquifer system.</title>
        <authorList>
            <person name="Anantharaman K."/>
            <person name="Brown C.T."/>
            <person name="Hug L.A."/>
            <person name="Sharon I."/>
            <person name="Castelle C.J."/>
            <person name="Probst A.J."/>
            <person name="Thomas B.C."/>
            <person name="Singh A."/>
            <person name="Wilkins M.J."/>
            <person name="Karaoz U."/>
            <person name="Brodie E.L."/>
            <person name="Williams K.H."/>
            <person name="Hubbard S.S."/>
            <person name="Banfield J.F."/>
        </authorList>
    </citation>
    <scope>NUCLEOTIDE SEQUENCE [LARGE SCALE GENOMIC DNA]</scope>
</reference>
<organism evidence="2 3">
    <name type="scientific">Candidatus Taylorbacteria bacterium RIFOXYD2_FULL_36_9</name>
    <dbReference type="NCBI Taxonomy" id="1802338"/>
    <lineage>
        <taxon>Bacteria</taxon>
        <taxon>Candidatus Tayloriibacteriota</taxon>
    </lineage>
</organism>
<evidence type="ECO:0000313" key="2">
    <source>
        <dbReference type="EMBL" id="OHA46134.1"/>
    </source>
</evidence>
<name>A0A1G2PCS6_9BACT</name>
<feature type="transmembrane region" description="Helical" evidence="1">
    <location>
        <begin position="26"/>
        <end position="44"/>
    </location>
</feature>
<dbReference type="AlphaFoldDB" id="A0A1G2PCS6"/>
<proteinExistence type="predicted"/>
<dbReference type="Proteomes" id="UP000176965">
    <property type="component" value="Unassembled WGS sequence"/>
</dbReference>
<dbReference type="STRING" id="1802338.A2541_02860"/>
<feature type="transmembrane region" description="Helical" evidence="1">
    <location>
        <begin position="85"/>
        <end position="103"/>
    </location>
</feature>
<keyword evidence="1" id="KW-1133">Transmembrane helix</keyword>
<sequence>MTNMEQNLNQQVLAENSNHEIDHDKLCGIVAYFLFLIPLLVVKNRSSFLNYHINQGIILLLVVVIGNFGLDFLPFWLAILAWFKGLWNVAMVALLIIGIKNVLERKTLPLPVIGKLFTFLK</sequence>
<evidence type="ECO:0000256" key="1">
    <source>
        <dbReference type="SAM" id="Phobius"/>
    </source>
</evidence>